<dbReference type="SUPFAM" id="SSF52540">
    <property type="entry name" value="P-loop containing nucleoside triphosphate hydrolases"/>
    <property type="match status" value="1"/>
</dbReference>
<keyword evidence="5 6" id="KW-0472">Membrane</keyword>
<name>A0A0B5QW12_CLOBE</name>
<dbReference type="GO" id="GO:0005525">
    <property type="term" value="F:GTP binding"/>
    <property type="evidence" value="ECO:0007669"/>
    <property type="project" value="UniProtKB-KW"/>
</dbReference>
<evidence type="ECO:0000256" key="1">
    <source>
        <dbReference type="ARBA" id="ARBA00004370"/>
    </source>
</evidence>
<evidence type="ECO:0000256" key="2">
    <source>
        <dbReference type="ARBA" id="ARBA00022741"/>
    </source>
</evidence>
<feature type="transmembrane region" description="Helical" evidence="6">
    <location>
        <begin position="474"/>
        <end position="491"/>
    </location>
</feature>
<dbReference type="Pfam" id="PF00350">
    <property type="entry name" value="Dynamin_N"/>
    <property type="match status" value="1"/>
</dbReference>
<dbReference type="EMBL" id="CP010086">
    <property type="protein sequence ID" value="AJH01159.1"/>
    <property type="molecule type" value="Genomic_DNA"/>
</dbReference>
<evidence type="ECO:0000256" key="3">
    <source>
        <dbReference type="ARBA" id="ARBA00022801"/>
    </source>
</evidence>
<dbReference type="GO" id="GO:0008053">
    <property type="term" value="P:mitochondrial fusion"/>
    <property type="evidence" value="ECO:0007669"/>
    <property type="project" value="TreeGrafter"/>
</dbReference>
<evidence type="ECO:0000256" key="4">
    <source>
        <dbReference type="ARBA" id="ARBA00023134"/>
    </source>
</evidence>
<comment type="subcellular location">
    <subcellularLocation>
        <location evidence="1">Membrane</location>
    </subcellularLocation>
</comment>
<protein>
    <submittedName>
        <fullName evidence="8">Dynamin family protein</fullName>
    </submittedName>
</protein>
<dbReference type="AlphaFoldDB" id="A0A0B5QW12"/>
<dbReference type="InterPro" id="IPR027417">
    <property type="entry name" value="P-loop_NTPase"/>
</dbReference>
<dbReference type="KEGG" id="cbei:LF65_04627"/>
<dbReference type="InterPro" id="IPR045063">
    <property type="entry name" value="Dynamin_N"/>
</dbReference>
<keyword evidence="6" id="KW-1133">Transmembrane helix</keyword>
<keyword evidence="4" id="KW-0342">GTP-binding</keyword>
<dbReference type="Proteomes" id="UP000031866">
    <property type="component" value="Chromosome"/>
</dbReference>
<evidence type="ECO:0000256" key="6">
    <source>
        <dbReference type="SAM" id="Phobius"/>
    </source>
</evidence>
<dbReference type="Gene3D" id="3.40.50.300">
    <property type="entry name" value="P-loop containing nucleotide triphosphate hydrolases"/>
    <property type="match status" value="1"/>
</dbReference>
<evidence type="ECO:0000259" key="7">
    <source>
        <dbReference type="Pfam" id="PF00350"/>
    </source>
</evidence>
<keyword evidence="2" id="KW-0547">Nucleotide-binding</keyword>
<dbReference type="GO" id="GO:0016020">
    <property type="term" value="C:membrane"/>
    <property type="evidence" value="ECO:0007669"/>
    <property type="project" value="UniProtKB-SubCell"/>
</dbReference>
<gene>
    <name evidence="8" type="ORF">LF65_04627</name>
</gene>
<dbReference type="InterPro" id="IPR027094">
    <property type="entry name" value="Mitofusin_fam"/>
</dbReference>
<keyword evidence="6" id="KW-0812">Transmembrane</keyword>
<sequence>MTYINLIEDERFYNLLEKYLNNDKQGIDYNRYFEHFIENLNKKEIMVPVLGIQGAGKSSFLNAILMEENVLPTDVDETTCVPVEVRYGENTDEAVVYYLNGRKEHIRIKELEKYVHNDYNEANNLKVSKIVLYNKSDVLKDDIVLVDLPGVGSLTPQNQKTTLEYVDKLTAGIFLIRTNPPITRSEKSFINALWPKLANTIFVQNKWNDESVEDANEAREHNSGVLSSISYSHNEERDIKVDIVNVYEAVKGKFTGDEAAYNNSGIVNVIEEIKNISKEYNKDLMKVLSQRVNEALENINDRITTYKTLALNKDNQNTLEKEERIKEIRTMLSENKRKLRDFRTYAEDEMNNIIDNSSKIIKENIEDLRVELRRIINKGIVDGNRLSLIYKETSDKAINDIMDEILNSIGEFIKNINSRFENIRIKGFNGTYENISFFNKKSSIKYEKSIPALLGVSTGVIGTVGAVGMLGGPVGILVGMGISLAFSLIGDHMRKKIVESRAHYTLKDLEPMIEDLEIYLKEEITGDLMAKQKEIDESIKAMKSNLENVFKQDMESLENQYETTYNEESILEFEKDLKILRELIEEYKEK</sequence>
<dbReference type="GO" id="GO:0003924">
    <property type="term" value="F:GTPase activity"/>
    <property type="evidence" value="ECO:0007669"/>
    <property type="project" value="InterPro"/>
</dbReference>
<evidence type="ECO:0000313" key="9">
    <source>
        <dbReference type="Proteomes" id="UP000031866"/>
    </source>
</evidence>
<keyword evidence="3" id="KW-0378">Hydrolase</keyword>
<feature type="domain" description="Dynamin N-terminal" evidence="7">
    <location>
        <begin position="49"/>
        <end position="206"/>
    </location>
</feature>
<dbReference type="RefSeq" id="WP_041899240.1">
    <property type="nucleotide sequence ID" value="NZ_CP010086.2"/>
</dbReference>
<dbReference type="STRING" id="1520.LF65_04627"/>
<proteinExistence type="predicted"/>
<organism evidence="8 9">
    <name type="scientific">Clostridium beijerinckii</name>
    <name type="common">Clostridium MP</name>
    <dbReference type="NCBI Taxonomy" id="1520"/>
    <lineage>
        <taxon>Bacteria</taxon>
        <taxon>Bacillati</taxon>
        <taxon>Bacillota</taxon>
        <taxon>Clostridia</taxon>
        <taxon>Eubacteriales</taxon>
        <taxon>Clostridiaceae</taxon>
        <taxon>Clostridium</taxon>
    </lineage>
</organism>
<accession>A0A0B5QW12</accession>
<dbReference type="PANTHER" id="PTHR10465">
    <property type="entry name" value="TRANSMEMBRANE GTPASE FZO1"/>
    <property type="match status" value="1"/>
</dbReference>
<evidence type="ECO:0000313" key="8">
    <source>
        <dbReference type="EMBL" id="AJH01159.1"/>
    </source>
</evidence>
<dbReference type="PANTHER" id="PTHR10465:SF0">
    <property type="entry name" value="SARCALUMENIN"/>
    <property type="match status" value="1"/>
</dbReference>
<dbReference type="OrthoDB" id="9802035at2"/>
<reference evidence="9" key="1">
    <citation type="submission" date="2014-12" db="EMBL/GenBank/DDBJ databases">
        <title>Genome sequence of Clostridium beijerinckii strain 59B.</title>
        <authorList>
            <person name="Little G.T."/>
            <person name="Minton N.P."/>
        </authorList>
    </citation>
    <scope>NUCLEOTIDE SEQUENCE [LARGE SCALE GENOMIC DNA]</scope>
    <source>
        <strain evidence="9">59B</strain>
    </source>
</reference>
<evidence type="ECO:0000256" key="5">
    <source>
        <dbReference type="ARBA" id="ARBA00023136"/>
    </source>
</evidence>